<name>A0AAP2G2X3_9BACT</name>
<dbReference type="EMBL" id="JAHCMY010000001">
    <property type="protein sequence ID" value="MBS9522800.1"/>
    <property type="molecule type" value="Genomic_DNA"/>
</dbReference>
<protein>
    <submittedName>
        <fullName evidence="1">Four helix bundle protein</fullName>
    </submittedName>
</protein>
<sequence>MKFKFKKLLIWQRAMDFGERIDALAGKFPKYEMFNLSLQIRKAGDSVALNISEGAIGQSNAEQSRFMGYGIRSLAETVTCLYKAKRRNYISDDEFASNYGEAYNLMNMMVAFKNNMK</sequence>
<organism evidence="1 2">
    <name type="scientific">Litoribacter ruber</name>
    <dbReference type="NCBI Taxonomy" id="702568"/>
    <lineage>
        <taxon>Bacteria</taxon>
        <taxon>Pseudomonadati</taxon>
        <taxon>Bacteroidota</taxon>
        <taxon>Cytophagia</taxon>
        <taxon>Cytophagales</taxon>
        <taxon>Cyclobacteriaceae</taxon>
        <taxon>Litoribacter</taxon>
    </lineage>
</organism>
<gene>
    <name evidence="1" type="ORF">KI659_02115</name>
</gene>
<comment type="caution">
    <text evidence="1">The sequence shown here is derived from an EMBL/GenBank/DDBJ whole genome shotgun (WGS) entry which is preliminary data.</text>
</comment>
<keyword evidence="2" id="KW-1185">Reference proteome</keyword>
<dbReference type="PANTHER" id="PTHR38471:SF2">
    <property type="entry name" value="FOUR HELIX BUNDLE PROTEIN"/>
    <property type="match status" value="1"/>
</dbReference>
<accession>A0AAP2G2X3</accession>
<dbReference type="InterPro" id="IPR036583">
    <property type="entry name" value="23S_rRNA_IVS_sf"/>
</dbReference>
<dbReference type="Proteomes" id="UP001319104">
    <property type="component" value="Unassembled WGS sequence"/>
</dbReference>
<evidence type="ECO:0000313" key="1">
    <source>
        <dbReference type="EMBL" id="MBS9522800.1"/>
    </source>
</evidence>
<dbReference type="Gene3D" id="1.20.1440.60">
    <property type="entry name" value="23S rRNA-intervening sequence"/>
    <property type="match status" value="1"/>
</dbReference>
<dbReference type="CDD" id="cd16377">
    <property type="entry name" value="23S_rRNA_IVP_like"/>
    <property type="match status" value="1"/>
</dbReference>
<reference evidence="1 2" key="1">
    <citation type="submission" date="2021-05" db="EMBL/GenBank/DDBJ databases">
        <authorList>
            <person name="Zhang Z.D."/>
            <person name="Osman G."/>
        </authorList>
    </citation>
    <scope>NUCLEOTIDE SEQUENCE [LARGE SCALE GENOMIC DNA]</scope>
    <source>
        <strain evidence="1 2">KCTC 32217</strain>
    </source>
</reference>
<dbReference type="RefSeq" id="WP_213943683.1">
    <property type="nucleotide sequence ID" value="NZ_JAHCMY010000001.1"/>
</dbReference>
<dbReference type="InterPro" id="IPR012657">
    <property type="entry name" value="23S_rRNA-intervening_sequence"/>
</dbReference>
<dbReference type="Pfam" id="PF05635">
    <property type="entry name" value="23S_rRNA_IVP"/>
    <property type="match status" value="1"/>
</dbReference>
<dbReference type="PANTHER" id="PTHR38471">
    <property type="entry name" value="FOUR HELIX BUNDLE PROTEIN"/>
    <property type="match status" value="1"/>
</dbReference>
<proteinExistence type="predicted"/>
<evidence type="ECO:0000313" key="2">
    <source>
        <dbReference type="Proteomes" id="UP001319104"/>
    </source>
</evidence>
<dbReference type="NCBIfam" id="TIGR02436">
    <property type="entry name" value="four helix bundle protein"/>
    <property type="match status" value="1"/>
</dbReference>
<dbReference type="AlphaFoldDB" id="A0AAP2G2X3"/>
<dbReference type="SUPFAM" id="SSF158446">
    <property type="entry name" value="IVS-encoded protein-like"/>
    <property type="match status" value="1"/>
</dbReference>